<feature type="transmembrane region" description="Helical" evidence="1">
    <location>
        <begin position="64"/>
        <end position="81"/>
    </location>
</feature>
<keyword evidence="1" id="KW-0472">Membrane</keyword>
<dbReference type="EMBL" id="VSSQ01062825">
    <property type="protein sequence ID" value="MPN15939.1"/>
    <property type="molecule type" value="Genomic_DNA"/>
</dbReference>
<keyword evidence="1" id="KW-1133">Transmembrane helix</keyword>
<reference evidence="2" key="1">
    <citation type="submission" date="2019-08" db="EMBL/GenBank/DDBJ databases">
        <authorList>
            <person name="Kucharzyk K."/>
            <person name="Murdoch R.W."/>
            <person name="Higgins S."/>
            <person name="Loffler F."/>
        </authorList>
    </citation>
    <scope>NUCLEOTIDE SEQUENCE</scope>
</reference>
<evidence type="ECO:0008006" key="3">
    <source>
        <dbReference type="Google" id="ProtNLM"/>
    </source>
</evidence>
<comment type="caution">
    <text evidence="2">The sequence shown here is derived from an EMBL/GenBank/DDBJ whole genome shotgun (WGS) entry which is preliminary data.</text>
</comment>
<gene>
    <name evidence="2" type="ORF">SDC9_163275</name>
</gene>
<protein>
    <recommendedName>
        <fullName evidence="3">NADH-quinone oxidoreductase subunit L</fullName>
    </recommendedName>
</protein>
<name>A0A645FRA3_9ZZZZ</name>
<evidence type="ECO:0000256" key="1">
    <source>
        <dbReference type="SAM" id="Phobius"/>
    </source>
</evidence>
<accession>A0A645FRA3</accession>
<evidence type="ECO:0000313" key="2">
    <source>
        <dbReference type="EMBL" id="MPN15939.1"/>
    </source>
</evidence>
<dbReference type="AlphaFoldDB" id="A0A645FRA3"/>
<keyword evidence="1" id="KW-0812">Transmembrane</keyword>
<organism evidence="2">
    <name type="scientific">bioreactor metagenome</name>
    <dbReference type="NCBI Taxonomy" id="1076179"/>
    <lineage>
        <taxon>unclassified sequences</taxon>
        <taxon>metagenomes</taxon>
        <taxon>ecological metagenomes</taxon>
    </lineage>
</organism>
<proteinExistence type="predicted"/>
<dbReference type="Gene3D" id="1.20.5.2700">
    <property type="match status" value="1"/>
</dbReference>
<sequence>MEHKWWVDELYTAVVLNPLKAVAGFFSSTIDLKGIDAAGSGLAKGTTSLGNWLRRFQNGFARTYALWMLLGLVAMLTFLVLK</sequence>